<name>A0A7S1II80_9EUGL</name>
<dbReference type="AlphaFoldDB" id="A0A7S1II80"/>
<accession>A0A7S1II80</accession>
<dbReference type="EMBL" id="HBGA01065508">
    <property type="protein sequence ID" value="CAD9013296.1"/>
    <property type="molecule type" value="Transcribed_RNA"/>
</dbReference>
<evidence type="ECO:0000313" key="2">
    <source>
        <dbReference type="EMBL" id="CAD9013296.1"/>
    </source>
</evidence>
<reference evidence="2" key="1">
    <citation type="submission" date="2021-01" db="EMBL/GenBank/DDBJ databases">
        <authorList>
            <person name="Corre E."/>
            <person name="Pelletier E."/>
            <person name="Niang G."/>
            <person name="Scheremetjew M."/>
            <person name="Finn R."/>
            <person name="Kale V."/>
            <person name="Holt S."/>
            <person name="Cochrane G."/>
            <person name="Meng A."/>
            <person name="Brown T."/>
            <person name="Cohen L."/>
        </authorList>
    </citation>
    <scope>NUCLEOTIDE SEQUENCE</scope>
    <source>
        <strain evidence="2">NIES-381</strain>
    </source>
</reference>
<gene>
    <name evidence="2" type="ORF">EGYM00392_LOCUS24398</name>
</gene>
<evidence type="ECO:0000256" key="1">
    <source>
        <dbReference type="SAM" id="MobiDB-lite"/>
    </source>
</evidence>
<feature type="region of interest" description="Disordered" evidence="1">
    <location>
        <begin position="77"/>
        <end position="100"/>
    </location>
</feature>
<protein>
    <submittedName>
        <fullName evidence="2">Uncharacterized protein</fullName>
    </submittedName>
</protein>
<proteinExistence type="predicted"/>
<organism evidence="2">
    <name type="scientific">Eutreptiella gymnastica</name>
    <dbReference type="NCBI Taxonomy" id="73025"/>
    <lineage>
        <taxon>Eukaryota</taxon>
        <taxon>Discoba</taxon>
        <taxon>Euglenozoa</taxon>
        <taxon>Euglenida</taxon>
        <taxon>Spirocuta</taxon>
        <taxon>Euglenophyceae</taxon>
        <taxon>Eutreptiales</taxon>
        <taxon>Eutreptiaceae</taxon>
        <taxon>Eutreptiella</taxon>
    </lineage>
</organism>
<sequence>MASQELCTLTFPCTDFAPHKRATSTRHTNNPMYLDYCPAIQIQWYESQMLSRTVTSSSQHSSIFPLDALIVSDHEVTAANSTAPMPQPDYQPVHQPTLSQ</sequence>